<dbReference type="EMBL" id="LAZR01001353">
    <property type="protein sequence ID" value="KKN46006.1"/>
    <property type="molecule type" value="Genomic_DNA"/>
</dbReference>
<protein>
    <submittedName>
        <fullName evidence="1">Uncharacterized protein</fullName>
    </submittedName>
</protein>
<dbReference type="AlphaFoldDB" id="A0A0F9TAN1"/>
<sequence>MTITINPWECNFCDKTIVEGIGETFSHDMISSKPTTYHLRCRAICERRLWH</sequence>
<organism evidence="1">
    <name type="scientific">marine sediment metagenome</name>
    <dbReference type="NCBI Taxonomy" id="412755"/>
    <lineage>
        <taxon>unclassified sequences</taxon>
        <taxon>metagenomes</taxon>
        <taxon>ecological metagenomes</taxon>
    </lineage>
</organism>
<comment type="caution">
    <text evidence="1">The sequence shown here is derived from an EMBL/GenBank/DDBJ whole genome shotgun (WGS) entry which is preliminary data.</text>
</comment>
<name>A0A0F9TAN1_9ZZZZ</name>
<reference evidence="1" key="1">
    <citation type="journal article" date="2015" name="Nature">
        <title>Complex archaea that bridge the gap between prokaryotes and eukaryotes.</title>
        <authorList>
            <person name="Spang A."/>
            <person name="Saw J.H."/>
            <person name="Jorgensen S.L."/>
            <person name="Zaremba-Niedzwiedzka K."/>
            <person name="Martijn J."/>
            <person name="Lind A.E."/>
            <person name="van Eijk R."/>
            <person name="Schleper C."/>
            <person name="Guy L."/>
            <person name="Ettema T.J."/>
        </authorList>
    </citation>
    <scope>NUCLEOTIDE SEQUENCE</scope>
</reference>
<gene>
    <name evidence="1" type="ORF">LCGC14_0677000</name>
</gene>
<accession>A0A0F9TAN1</accession>
<proteinExistence type="predicted"/>
<evidence type="ECO:0000313" key="1">
    <source>
        <dbReference type="EMBL" id="KKN46006.1"/>
    </source>
</evidence>